<dbReference type="EMBL" id="AP017924">
    <property type="protein sequence ID" value="BAW19052.1"/>
    <property type="molecule type" value="Genomic_DNA"/>
</dbReference>
<dbReference type="Proteomes" id="UP000222831">
    <property type="component" value="Segment"/>
</dbReference>
<name>A0A1L7N0R0_9CAUD</name>
<evidence type="ECO:0000313" key="2">
    <source>
        <dbReference type="Proteomes" id="UP000222831"/>
    </source>
</evidence>
<proteinExistence type="predicted"/>
<dbReference type="KEGG" id="vg:40074473"/>
<accession>A0A1L7N0R0</accession>
<sequence>MSRAITIENPKEHFIRYDGLLNVQYDVTFSIFKKYTCQAGCKICYIKDDFLPNEQFKKYVPIASHVNTQSYGDRLLEFLSYFQMAAIIDDLYFVREEHPELYKFYQEYSEAFWLSSMTDNAVFRHLPIIEDDLRVVGLREISLSEEFLYKVNQTKFFNALDKIQRRAKILKIKVILSGLPGIAIRGNDLMLWCQNNQVLLEKQYEHGVEPNGRSFLSQLPNTRYSDRSQETHFTEEITYSENSGEMLYPIHSESIFLQYDDFYSELKSATREDRSAPFAKLDDFVQSPQGFLAKVLEGKLTDYRKYASWMQNKDHDYFRYFDYVANNVVVNHDFNFIPRIALRPDSVYYHKLMEHTKLVDTQYGLVDSAASKVVPIYSFREQ</sequence>
<keyword evidence="2" id="KW-1185">Reference proteome</keyword>
<evidence type="ECO:0000313" key="1">
    <source>
        <dbReference type="EMBL" id="BAW19052.1"/>
    </source>
</evidence>
<dbReference type="GeneID" id="40074473"/>
<organism evidence="1 2">
    <name type="scientific">Ralstonia phage RP12</name>
    <dbReference type="NCBI Taxonomy" id="1923889"/>
    <lineage>
        <taxon>Viruses</taxon>
        <taxon>Duplodnaviria</taxon>
        <taxon>Heunggongvirae</taxon>
        <taxon>Uroviricota</taxon>
        <taxon>Caudoviricetes</taxon>
        <taxon>Chimalliviridae</taxon>
        <taxon>Ripduovirus</taxon>
        <taxon>Ripduovirus RP12</taxon>
    </lineage>
</organism>
<reference evidence="1 2" key="1">
    <citation type="submission" date="2016-12" db="EMBL/GenBank/DDBJ databases">
        <title>Characterization of two jumbo phages RP12 and RP31 infecting the phytopathogen Ralstonia solanacearum.</title>
        <authorList>
            <person name="Kawasaki T."/>
            <person name="Yoshikawa G."/>
            <person name="Ogata H."/>
            <person name="Yamada T."/>
        </authorList>
    </citation>
    <scope>NUCLEOTIDE SEQUENCE [LARGE SCALE GENOMIC DNA]</scope>
    <source>
        <strain evidence="1 2">RP12</strain>
    </source>
</reference>
<dbReference type="RefSeq" id="YP_009598771.1">
    <property type="nucleotide sequence ID" value="NC_041911.1"/>
</dbReference>
<protein>
    <submittedName>
        <fullName evidence="1">Uncharacterized protein</fullName>
    </submittedName>
</protein>